<dbReference type="InterPro" id="IPR013762">
    <property type="entry name" value="Integrase-like_cat_sf"/>
</dbReference>
<dbReference type="GO" id="GO:0003677">
    <property type="term" value="F:DNA binding"/>
    <property type="evidence" value="ECO:0007669"/>
    <property type="project" value="UniProtKB-KW"/>
</dbReference>
<name>A0A1F5V647_9BACT</name>
<evidence type="ECO:0000256" key="1">
    <source>
        <dbReference type="ARBA" id="ARBA00008857"/>
    </source>
</evidence>
<dbReference type="InterPro" id="IPR050090">
    <property type="entry name" value="Tyrosine_recombinase_XerCD"/>
</dbReference>
<evidence type="ECO:0000259" key="4">
    <source>
        <dbReference type="PROSITE" id="PS51898"/>
    </source>
</evidence>
<feature type="domain" description="Tyr recombinase" evidence="4">
    <location>
        <begin position="103"/>
        <end position="303"/>
    </location>
</feature>
<evidence type="ECO:0000313" key="5">
    <source>
        <dbReference type="EMBL" id="OGF58909.1"/>
    </source>
</evidence>
<dbReference type="PROSITE" id="PS51898">
    <property type="entry name" value="TYR_RECOMBINASE"/>
    <property type="match status" value="1"/>
</dbReference>
<sequence>MKYNTFLEAAENYLNYRRKMGFAIRIEGQELLRFAKYADSISHKEHITVELAIQWAKLPQKCSSIYWARRLDIVRRFAKYLKTIDAGTEVPPEGIFGPSYCRKTPHIYTEEQIASLLNAARALTPLNGLRPNTYATLFGLLASTGIRISEALNLKDHDVNLENNIIIIRETKFHKSRIIPIHSTTSKALKYYVDKRNKAHASSISNAFFLTEKATSLKYHKTLMTFLSISYSLGWRSPKKRKGPRIHDLRHTFVVKRFLSWYRNGEDVNKQIYYLSTYLGHVKIADTYWYITAIPELMAIASSRFERFAGEVNNE</sequence>
<evidence type="ECO:0000313" key="6">
    <source>
        <dbReference type="Proteomes" id="UP000178943"/>
    </source>
</evidence>
<dbReference type="Proteomes" id="UP000178943">
    <property type="component" value="Unassembled WGS sequence"/>
</dbReference>
<comment type="caution">
    <text evidence="5">The sequence shown here is derived from an EMBL/GenBank/DDBJ whole genome shotgun (WGS) entry which is preliminary data.</text>
</comment>
<dbReference type="InterPro" id="IPR011010">
    <property type="entry name" value="DNA_brk_join_enz"/>
</dbReference>
<dbReference type="PANTHER" id="PTHR30349:SF41">
    <property type="entry name" value="INTEGRASE_RECOMBINASE PROTEIN MJ0367-RELATED"/>
    <property type="match status" value="1"/>
</dbReference>
<dbReference type="CDD" id="cd00797">
    <property type="entry name" value="INT_RitB_C_like"/>
    <property type="match status" value="1"/>
</dbReference>
<proteinExistence type="inferred from homology"/>
<dbReference type="Pfam" id="PF00589">
    <property type="entry name" value="Phage_integrase"/>
    <property type="match status" value="1"/>
</dbReference>
<organism evidence="5 6">
    <name type="scientific">Candidatus Fischerbacteria bacterium RBG_13_37_8</name>
    <dbReference type="NCBI Taxonomy" id="1817863"/>
    <lineage>
        <taxon>Bacteria</taxon>
        <taxon>Candidatus Fischeribacteriota</taxon>
    </lineage>
</organism>
<keyword evidence="3" id="KW-0233">DNA recombination</keyword>
<dbReference type="InterPro" id="IPR002104">
    <property type="entry name" value="Integrase_catalytic"/>
</dbReference>
<dbReference type="GO" id="GO:0015074">
    <property type="term" value="P:DNA integration"/>
    <property type="evidence" value="ECO:0007669"/>
    <property type="project" value="InterPro"/>
</dbReference>
<dbReference type="PANTHER" id="PTHR30349">
    <property type="entry name" value="PHAGE INTEGRASE-RELATED"/>
    <property type="match status" value="1"/>
</dbReference>
<reference evidence="5 6" key="1">
    <citation type="journal article" date="2016" name="Nat. Commun.">
        <title>Thousands of microbial genomes shed light on interconnected biogeochemical processes in an aquifer system.</title>
        <authorList>
            <person name="Anantharaman K."/>
            <person name="Brown C.T."/>
            <person name="Hug L.A."/>
            <person name="Sharon I."/>
            <person name="Castelle C.J."/>
            <person name="Probst A.J."/>
            <person name="Thomas B.C."/>
            <person name="Singh A."/>
            <person name="Wilkins M.J."/>
            <person name="Karaoz U."/>
            <person name="Brodie E.L."/>
            <person name="Williams K.H."/>
            <person name="Hubbard S.S."/>
            <person name="Banfield J.F."/>
        </authorList>
    </citation>
    <scope>NUCLEOTIDE SEQUENCE [LARGE SCALE GENOMIC DNA]</scope>
</reference>
<dbReference type="AlphaFoldDB" id="A0A1F5V647"/>
<evidence type="ECO:0000256" key="2">
    <source>
        <dbReference type="ARBA" id="ARBA00023125"/>
    </source>
</evidence>
<dbReference type="GO" id="GO:0006310">
    <property type="term" value="P:DNA recombination"/>
    <property type="evidence" value="ECO:0007669"/>
    <property type="project" value="UniProtKB-KW"/>
</dbReference>
<comment type="similarity">
    <text evidence="1">Belongs to the 'phage' integrase family.</text>
</comment>
<dbReference type="EMBL" id="MFGW01000229">
    <property type="protein sequence ID" value="OGF58909.1"/>
    <property type="molecule type" value="Genomic_DNA"/>
</dbReference>
<evidence type="ECO:0000256" key="3">
    <source>
        <dbReference type="ARBA" id="ARBA00023172"/>
    </source>
</evidence>
<dbReference type="Gene3D" id="1.10.443.10">
    <property type="entry name" value="Intergrase catalytic core"/>
    <property type="match status" value="1"/>
</dbReference>
<accession>A0A1F5V647</accession>
<keyword evidence="2" id="KW-0238">DNA-binding</keyword>
<gene>
    <name evidence="5" type="ORF">A2Y62_04240</name>
</gene>
<protein>
    <recommendedName>
        <fullName evidence="4">Tyr recombinase domain-containing protein</fullName>
    </recommendedName>
</protein>
<dbReference type="STRING" id="1817863.A2Y62_04240"/>
<dbReference type="SUPFAM" id="SSF56349">
    <property type="entry name" value="DNA breaking-rejoining enzymes"/>
    <property type="match status" value="1"/>
</dbReference>